<evidence type="ECO:0000256" key="3">
    <source>
        <dbReference type="ARBA" id="ARBA00022692"/>
    </source>
</evidence>
<evidence type="ECO:0000313" key="7">
    <source>
        <dbReference type="EMBL" id="MBE9032845.1"/>
    </source>
</evidence>
<evidence type="ECO:0000256" key="5">
    <source>
        <dbReference type="ARBA" id="ARBA00023136"/>
    </source>
</evidence>
<dbReference type="GO" id="GO:0016020">
    <property type="term" value="C:membrane"/>
    <property type="evidence" value="ECO:0007669"/>
    <property type="project" value="UniProtKB-SubCell"/>
</dbReference>
<keyword evidence="8" id="KW-1185">Reference proteome</keyword>
<feature type="transmembrane region" description="Helical" evidence="6">
    <location>
        <begin position="36"/>
        <end position="56"/>
    </location>
</feature>
<dbReference type="Pfam" id="PF01384">
    <property type="entry name" value="PHO4"/>
    <property type="match status" value="1"/>
</dbReference>
<keyword evidence="2" id="KW-0813">Transport</keyword>
<dbReference type="EMBL" id="JADEXQ010000129">
    <property type="protein sequence ID" value="MBE9032845.1"/>
    <property type="molecule type" value="Genomic_DNA"/>
</dbReference>
<keyword evidence="4 6" id="KW-1133">Transmembrane helix</keyword>
<comment type="caution">
    <text evidence="7">The sequence shown here is derived from an EMBL/GenBank/DDBJ whole genome shotgun (WGS) entry which is preliminary data.</text>
</comment>
<comment type="subcellular location">
    <subcellularLocation>
        <location evidence="1">Membrane</location>
        <topology evidence="1">Multi-pass membrane protein</topology>
    </subcellularLocation>
</comment>
<reference evidence="7" key="1">
    <citation type="submission" date="2020-10" db="EMBL/GenBank/DDBJ databases">
        <authorList>
            <person name="Castelo-Branco R."/>
            <person name="Eusebio N."/>
            <person name="Adriana R."/>
            <person name="Vieira A."/>
            <person name="Brugerolle De Fraissinette N."/>
            <person name="Rezende De Castro R."/>
            <person name="Schneider M.P."/>
            <person name="Vasconcelos V."/>
            <person name="Leao P.N."/>
        </authorList>
    </citation>
    <scope>NUCLEOTIDE SEQUENCE</scope>
    <source>
        <strain evidence="7">LEGE 11480</strain>
    </source>
</reference>
<proteinExistence type="predicted"/>
<evidence type="ECO:0000256" key="4">
    <source>
        <dbReference type="ARBA" id="ARBA00022989"/>
    </source>
</evidence>
<accession>A0A928VUJ6</accession>
<dbReference type="RefSeq" id="WP_264327676.1">
    <property type="nucleotide sequence ID" value="NZ_JADEXQ010000129.1"/>
</dbReference>
<sequence>MSWLIVASLIAFYLAWNLGANDVANSMGTSVGSKAITLKQAIVIVGIFELMGAGVFG</sequence>
<keyword evidence="3 6" id="KW-0812">Transmembrane</keyword>
<name>A0A928VUJ6_9CYAN</name>
<keyword evidence="5 6" id="KW-0472">Membrane</keyword>
<gene>
    <name evidence="7" type="ORF">IQ266_24215</name>
</gene>
<dbReference type="PANTHER" id="PTHR11101:SF80">
    <property type="entry name" value="PHOSPHATE TRANSPORTER"/>
    <property type="match status" value="1"/>
</dbReference>
<evidence type="ECO:0000256" key="6">
    <source>
        <dbReference type="SAM" id="Phobius"/>
    </source>
</evidence>
<evidence type="ECO:0000256" key="2">
    <source>
        <dbReference type="ARBA" id="ARBA00022448"/>
    </source>
</evidence>
<evidence type="ECO:0000313" key="8">
    <source>
        <dbReference type="Proteomes" id="UP000625316"/>
    </source>
</evidence>
<organism evidence="7 8">
    <name type="scientific">Romeriopsis navalis LEGE 11480</name>
    <dbReference type="NCBI Taxonomy" id="2777977"/>
    <lineage>
        <taxon>Bacteria</taxon>
        <taxon>Bacillati</taxon>
        <taxon>Cyanobacteriota</taxon>
        <taxon>Cyanophyceae</taxon>
        <taxon>Leptolyngbyales</taxon>
        <taxon>Leptolyngbyaceae</taxon>
        <taxon>Romeriopsis</taxon>
        <taxon>Romeriopsis navalis</taxon>
    </lineage>
</organism>
<dbReference type="AlphaFoldDB" id="A0A928VUJ6"/>
<feature type="non-terminal residue" evidence="7">
    <location>
        <position position="57"/>
    </location>
</feature>
<dbReference type="Proteomes" id="UP000625316">
    <property type="component" value="Unassembled WGS sequence"/>
</dbReference>
<dbReference type="GO" id="GO:0005315">
    <property type="term" value="F:phosphate transmembrane transporter activity"/>
    <property type="evidence" value="ECO:0007669"/>
    <property type="project" value="InterPro"/>
</dbReference>
<dbReference type="InterPro" id="IPR001204">
    <property type="entry name" value="Phos_transporter"/>
</dbReference>
<dbReference type="PANTHER" id="PTHR11101">
    <property type="entry name" value="PHOSPHATE TRANSPORTER"/>
    <property type="match status" value="1"/>
</dbReference>
<evidence type="ECO:0000256" key="1">
    <source>
        <dbReference type="ARBA" id="ARBA00004141"/>
    </source>
</evidence>
<protein>
    <submittedName>
        <fullName evidence="7">Inorganic phosphate transporter</fullName>
    </submittedName>
</protein>
<dbReference type="GO" id="GO:0035435">
    <property type="term" value="P:phosphate ion transmembrane transport"/>
    <property type="evidence" value="ECO:0007669"/>
    <property type="project" value="TreeGrafter"/>
</dbReference>